<protein>
    <submittedName>
        <fullName evidence="1">Uncharacterized protein</fullName>
    </submittedName>
</protein>
<reference evidence="1" key="2">
    <citation type="journal article" date="2024" name="Plant">
        <title>Genomic evolution and insights into agronomic trait innovations of Sesamum species.</title>
        <authorList>
            <person name="Miao H."/>
            <person name="Wang L."/>
            <person name="Qu L."/>
            <person name="Liu H."/>
            <person name="Sun Y."/>
            <person name="Le M."/>
            <person name="Wang Q."/>
            <person name="Wei S."/>
            <person name="Zheng Y."/>
            <person name="Lin W."/>
            <person name="Duan Y."/>
            <person name="Cao H."/>
            <person name="Xiong S."/>
            <person name="Wang X."/>
            <person name="Wei L."/>
            <person name="Li C."/>
            <person name="Ma Q."/>
            <person name="Ju M."/>
            <person name="Zhao R."/>
            <person name="Li G."/>
            <person name="Mu C."/>
            <person name="Tian Q."/>
            <person name="Mei H."/>
            <person name="Zhang T."/>
            <person name="Gao T."/>
            <person name="Zhang H."/>
        </authorList>
    </citation>
    <scope>NUCLEOTIDE SEQUENCE</scope>
    <source>
        <strain evidence="1">G02</strain>
    </source>
</reference>
<reference evidence="1" key="1">
    <citation type="submission" date="2020-06" db="EMBL/GenBank/DDBJ databases">
        <authorList>
            <person name="Li T."/>
            <person name="Hu X."/>
            <person name="Zhang T."/>
            <person name="Song X."/>
            <person name="Zhang H."/>
            <person name="Dai N."/>
            <person name="Sheng W."/>
            <person name="Hou X."/>
            <person name="Wei L."/>
        </authorList>
    </citation>
    <scope>NUCLEOTIDE SEQUENCE</scope>
    <source>
        <strain evidence="1">G02</strain>
        <tissue evidence="1">Leaf</tissue>
    </source>
</reference>
<organism evidence="1">
    <name type="scientific">Sesamum radiatum</name>
    <name type="common">Black benniseed</name>
    <dbReference type="NCBI Taxonomy" id="300843"/>
    <lineage>
        <taxon>Eukaryota</taxon>
        <taxon>Viridiplantae</taxon>
        <taxon>Streptophyta</taxon>
        <taxon>Embryophyta</taxon>
        <taxon>Tracheophyta</taxon>
        <taxon>Spermatophyta</taxon>
        <taxon>Magnoliopsida</taxon>
        <taxon>eudicotyledons</taxon>
        <taxon>Gunneridae</taxon>
        <taxon>Pentapetalae</taxon>
        <taxon>asterids</taxon>
        <taxon>lamiids</taxon>
        <taxon>Lamiales</taxon>
        <taxon>Pedaliaceae</taxon>
        <taxon>Sesamum</taxon>
    </lineage>
</organism>
<name>A0AAW2VQP3_SESRA</name>
<comment type="caution">
    <text evidence="1">The sequence shown here is derived from an EMBL/GenBank/DDBJ whole genome shotgun (WGS) entry which is preliminary data.</text>
</comment>
<gene>
    <name evidence="1" type="ORF">Sradi_0665700</name>
</gene>
<evidence type="ECO:0000313" key="1">
    <source>
        <dbReference type="EMBL" id="KAL0430397.1"/>
    </source>
</evidence>
<proteinExistence type="predicted"/>
<sequence>MTIGRENGDNKLGRNPKFLHQLVNVRLPETTGDPDRTHRLTPTIPRQPPFLLRNRVYLARRGIFFLLVALLL</sequence>
<accession>A0AAW2VQP3</accession>
<dbReference type="AlphaFoldDB" id="A0AAW2VQP3"/>
<dbReference type="EMBL" id="JACGWJ010000003">
    <property type="protein sequence ID" value="KAL0430397.1"/>
    <property type="molecule type" value="Genomic_DNA"/>
</dbReference>